<comment type="function">
    <text evidence="6">Part of the ABC transporter complex HmuTUV involved in hemin import. Responsible for energy coupling to the transport system.</text>
</comment>
<dbReference type="InterPro" id="IPR017871">
    <property type="entry name" value="ABC_transporter-like_CS"/>
</dbReference>
<evidence type="ECO:0000313" key="8">
    <source>
        <dbReference type="EMBL" id="MBB4482955.1"/>
    </source>
</evidence>
<dbReference type="SUPFAM" id="SSF52540">
    <property type="entry name" value="P-loop containing nucleoside triphosphate hydrolases"/>
    <property type="match status" value="1"/>
</dbReference>
<dbReference type="EMBL" id="JACIHU010000015">
    <property type="protein sequence ID" value="MBB4482955.1"/>
    <property type="molecule type" value="Genomic_DNA"/>
</dbReference>
<evidence type="ECO:0000256" key="3">
    <source>
        <dbReference type="ARBA" id="ARBA00022741"/>
    </source>
</evidence>
<dbReference type="GO" id="GO:0016887">
    <property type="term" value="F:ATP hydrolysis activity"/>
    <property type="evidence" value="ECO:0007669"/>
    <property type="project" value="InterPro"/>
</dbReference>
<evidence type="ECO:0000256" key="4">
    <source>
        <dbReference type="ARBA" id="ARBA00022840"/>
    </source>
</evidence>
<proteinExistence type="inferred from homology"/>
<reference evidence="10 11" key="1">
    <citation type="submission" date="2020-08" db="EMBL/GenBank/DDBJ databases">
        <title>Genomic Encyclopedia of Type Strains, Phase IV (KMG-V): Genome sequencing to study the core and pangenomes of soil and plant-associated prokaryotes.</title>
        <authorList>
            <person name="Whitman W."/>
        </authorList>
    </citation>
    <scope>NUCLEOTIDE SEQUENCE [LARGE SCALE GENOMIC DNA]</scope>
    <source>
        <strain evidence="8 11">SEMIA 471</strain>
        <strain evidence="9 10">SEMIA 489</strain>
    </source>
</reference>
<keyword evidence="5" id="KW-1278">Translocase</keyword>
<comment type="similarity">
    <text evidence="1">Belongs to the ABC transporter superfamily.</text>
</comment>
<organism evidence="8 11">
    <name type="scientific">Rhizobium etli</name>
    <dbReference type="NCBI Taxonomy" id="29449"/>
    <lineage>
        <taxon>Bacteria</taxon>
        <taxon>Pseudomonadati</taxon>
        <taxon>Pseudomonadota</taxon>
        <taxon>Alphaproteobacteria</taxon>
        <taxon>Hyphomicrobiales</taxon>
        <taxon>Rhizobiaceae</taxon>
        <taxon>Rhizobium/Agrobacterium group</taxon>
        <taxon>Rhizobium</taxon>
    </lineage>
</organism>
<dbReference type="InterPro" id="IPR003439">
    <property type="entry name" value="ABC_transporter-like_ATP-bd"/>
</dbReference>
<dbReference type="NCBIfam" id="NF010068">
    <property type="entry name" value="PRK13548.1"/>
    <property type="match status" value="1"/>
</dbReference>
<evidence type="ECO:0000256" key="5">
    <source>
        <dbReference type="ARBA" id="ARBA00022967"/>
    </source>
</evidence>
<evidence type="ECO:0000313" key="10">
    <source>
        <dbReference type="Proteomes" id="UP000523431"/>
    </source>
</evidence>
<dbReference type="GO" id="GO:0005524">
    <property type="term" value="F:ATP binding"/>
    <property type="evidence" value="ECO:0007669"/>
    <property type="project" value="UniProtKB-KW"/>
</dbReference>
<evidence type="ECO:0000256" key="6">
    <source>
        <dbReference type="ARBA" id="ARBA00037066"/>
    </source>
</evidence>
<evidence type="ECO:0000313" key="9">
    <source>
        <dbReference type="EMBL" id="MBB4538783.1"/>
    </source>
</evidence>
<evidence type="ECO:0000259" key="7">
    <source>
        <dbReference type="PROSITE" id="PS50893"/>
    </source>
</evidence>
<dbReference type="Proteomes" id="UP000523431">
    <property type="component" value="Unassembled WGS sequence"/>
</dbReference>
<dbReference type="PANTHER" id="PTHR42794:SF1">
    <property type="entry name" value="HEMIN IMPORT ATP-BINDING PROTEIN HMUV"/>
    <property type="match status" value="1"/>
</dbReference>
<name>A0A7W6VEW4_RHIET</name>
<accession>A0A7W6VEW4</accession>
<feature type="domain" description="ABC transporter" evidence="7">
    <location>
        <begin position="7"/>
        <end position="246"/>
    </location>
</feature>
<dbReference type="InterPro" id="IPR003593">
    <property type="entry name" value="AAA+_ATPase"/>
</dbReference>
<keyword evidence="4 8" id="KW-0067">ATP-binding</keyword>
<comment type="caution">
    <text evidence="8">The sequence shown here is derived from an EMBL/GenBank/DDBJ whole genome shotgun (WGS) entry which is preliminary data.</text>
</comment>
<evidence type="ECO:0000256" key="2">
    <source>
        <dbReference type="ARBA" id="ARBA00022448"/>
    </source>
</evidence>
<dbReference type="Proteomes" id="UP000557344">
    <property type="component" value="Unassembled WGS sequence"/>
</dbReference>
<dbReference type="InterPro" id="IPR027417">
    <property type="entry name" value="P-loop_NTPase"/>
</dbReference>
<dbReference type="PANTHER" id="PTHR42794">
    <property type="entry name" value="HEMIN IMPORT ATP-BINDING PROTEIN HMUV"/>
    <property type="match status" value="1"/>
</dbReference>
<sequence length="269" mass="28358">MSDVQMIEVSGLSVRLSGKLIISDVAFTAKAGELTAIAGPNGSGKTTTMKAISGELAYDGSVRIGGGEVRGLKPWQLAAIRGVLPQASTISFPFTVREIVRMGLTSGLNLNPDQADETAAAALASVDLSGFEGRFYQELSGGEQQRVQLARVLCQIAEPVVGGKSRWLLLDEPVSSLDISHQLTIMSLAREFCERGGGVIAVMHDLNLTALFADRLVLMKSGRLAAAGGIDEVLTDETMLSVFGCALRINQAPTDGTPFVLAHSAVSQR</sequence>
<dbReference type="SMART" id="SM00382">
    <property type="entry name" value="AAA"/>
    <property type="match status" value="1"/>
</dbReference>
<dbReference type="EMBL" id="JACIID010000015">
    <property type="protein sequence ID" value="MBB4538783.1"/>
    <property type="molecule type" value="Genomic_DNA"/>
</dbReference>
<dbReference type="CDD" id="cd03214">
    <property type="entry name" value="ABC_Iron-Siderophores_B12_Hemin"/>
    <property type="match status" value="1"/>
</dbReference>
<dbReference type="PROSITE" id="PS50893">
    <property type="entry name" value="ABC_TRANSPORTER_2"/>
    <property type="match status" value="1"/>
</dbReference>
<evidence type="ECO:0000313" key="11">
    <source>
        <dbReference type="Proteomes" id="UP000557344"/>
    </source>
</evidence>
<dbReference type="AlphaFoldDB" id="A0A7W6VEW4"/>
<evidence type="ECO:0000256" key="1">
    <source>
        <dbReference type="ARBA" id="ARBA00005417"/>
    </source>
</evidence>
<dbReference type="PROSITE" id="PS00211">
    <property type="entry name" value="ABC_TRANSPORTER_1"/>
    <property type="match status" value="1"/>
</dbReference>
<dbReference type="Gene3D" id="3.40.50.300">
    <property type="entry name" value="P-loop containing nucleotide triphosphate hydrolases"/>
    <property type="match status" value="1"/>
</dbReference>
<keyword evidence="3" id="KW-0547">Nucleotide-binding</keyword>
<gene>
    <name evidence="8" type="ORF">GGE46_005571</name>
    <name evidence="9" type="ORF">GGE57_005567</name>
</gene>
<dbReference type="Pfam" id="PF00005">
    <property type="entry name" value="ABC_tran"/>
    <property type="match status" value="1"/>
</dbReference>
<keyword evidence="2" id="KW-0813">Transport</keyword>
<protein>
    <submittedName>
        <fullName evidence="8">Iron complex transport system ATP-binding protein</fullName>
    </submittedName>
</protein>